<dbReference type="InterPro" id="IPR032088">
    <property type="entry name" value="SAT"/>
</dbReference>
<feature type="compositionally biased region" description="Low complexity" evidence="6">
    <location>
        <begin position="1734"/>
        <end position="1745"/>
    </location>
</feature>
<dbReference type="SMART" id="SM00827">
    <property type="entry name" value="PKS_AT"/>
    <property type="match status" value="1"/>
</dbReference>
<feature type="domain" description="Carrier" evidence="7">
    <location>
        <begin position="1660"/>
        <end position="1734"/>
    </location>
</feature>
<dbReference type="FunFam" id="3.10.129.110:FF:000001">
    <property type="entry name" value="Sterigmatocystin biosynthesis polyketide synthase"/>
    <property type="match status" value="1"/>
</dbReference>
<dbReference type="SUPFAM" id="SSF47336">
    <property type="entry name" value="ACP-like"/>
    <property type="match status" value="1"/>
</dbReference>
<dbReference type="PROSITE" id="PS50075">
    <property type="entry name" value="CARRIER"/>
    <property type="match status" value="1"/>
</dbReference>
<accession>A0A162I8W8</accession>
<dbReference type="CDD" id="cd00833">
    <property type="entry name" value="PKS"/>
    <property type="match status" value="1"/>
</dbReference>
<dbReference type="InterPro" id="IPR014043">
    <property type="entry name" value="Acyl_transferase_dom"/>
</dbReference>
<dbReference type="Pfam" id="PF00975">
    <property type="entry name" value="Thioesterase"/>
    <property type="match status" value="1"/>
</dbReference>
<dbReference type="PANTHER" id="PTHR43775:SF45">
    <property type="entry name" value="CONIDIAL PIGMENT POLYKETIDE SYNTHASE ALB1"/>
    <property type="match status" value="1"/>
</dbReference>
<evidence type="ECO:0000256" key="4">
    <source>
        <dbReference type="ARBA" id="ARBA00023268"/>
    </source>
</evidence>
<dbReference type="Pfam" id="PF22621">
    <property type="entry name" value="CurL-like_PKS_C"/>
    <property type="match status" value="1"/>
</dbReference>
<dbReference type="GO" id="GO:0004315">
    <property type="term" value="F:3-oxoacyl-[acyl-carrier-protein] synthase activity"/>
    <property type="evidence" value="ECO:0007669"/>
    <property type="project" value="InterPro"/>
</dbReference>
<dbReference type="SUPFAM" id="SSF53901">
    <property type="entry name" value="Thiolase-like"/>
    <property type="match status" value="1"/>
</dbReference>
<dbReference type="EMBL" id="AZGY01000022">
    <property type="protein sequence ID" value="KZZ90183.1"/>
    <property type="molecule type" value="Genomic_DNA"/>
</dbReference>
<keyword evidence="4" id="KW-0511">Multifunctional enzyme</keyword>
<evidence type="ECO:0000313" key="11">
    <source>
        <dbReference type="Proteomes" id="UP000078544"/>
    </source>
</evidence>
<feature type="region of interest" description="C-terminal hotdog fold" evidence="5">
    <location>
        <begin position="1460"/>
        <end position="1612"/>
    </location>
</feature>
<dbReference type="GO" id="GO:0006633">
    <property type="term" value="P:fatty acid biosynthetic process"/>
    <property type="evidence" value="ECO:0007669"/>
    <property type="project" value="InterPro"/>
</dbReference>
<dbReference type="GO" id="GO:0004312">
    <property type="term" value="F:fatty acid synthase activity"/>
    <property type="evidence" value="ECO:0007669"/>
    <property type="project" value="TreeGrafter"/>
</dbReference>
<evidence type="ECO:0000256" key="6">
    <source>
        <dbReference type="SAM" id="MobiDB-lite"/>
    </source>
</evidence>
<dbReference type="InterPro" id="IPR018201">
    <property type="entry name" value="Ketoacyl_synth_AS"/>
</dbReference>
<evidence type="ECO:0000256" key="5">
    <source>
        <dbReference type="PROSITE-ProRule" id="PRU01363"/>
    </source>
</evidence>
<dbReference type="SUPFAM" id="SSF52151">
    <property type="entry name" value="FabD/lysophospholipase-like"/>
    <property type="match status" value="1"/>
</dbReference>
<dbReference type="InterPro" id="IPR014031">
    <property type="entry name" value="Ketoacyl_synth_C"/>
</dbReference>
<evidence type="ECO:0000256" key="2">
    <source>
        <dbReference type="ARBA" id="ARBA00022553"/>
    </source>
</evidence>
<evidence type="ECO:0000259" key="8">
    <source>
        <dbReference type="PROSITE" id="PS52004"/>
    </source>
</evidence>
<feature type="domain" description="Ketosynthase family 3 (KS3)" evidence="8">
    <location>
        <begin position="371"/>
        <end position="805"/>
    </location>
</feature>
<dbReference type="InterPro" id="IPR006162">
    <property type="entry name" value="Ppantetheine_attach_site"/>
</dbReference>
<gene>
    <name evidence="10" type="ORF">AAL_07284</name>
</gene>
<dbReference type="Gene3D" id="1.10.1200.10">
    <property type="entry name" value="ACP-like"/>
    <property type="match status" value="1"/>
</dbReference>
<protein>
    <submittedName>
        <fullName evidence="10">Polyketide synthetase PksP</fullName>
    </submittedName>
</protein>
<dbReference type="InterPro" id="IPR001227">
    <property type="entry name" value="Ac_transferase_dom_sf"/>
</dbReference>
<dbReference type="InterPro" id="IPR016035">
    <property type="entry name" value="Acyl_Trfase/lysoPLipase"/>
</dbReference>
<dbReference type="PANTHER" id="PTHR43775">
    <property type="entry name" value="FATTY ACID SYNTHASE"/>
    <property type="match status" value="1"/>
</dbReference>
<dbReference type="InterPro" id="IPR016036">
    <property type="entry name" value="Malonyl_transacylase_ACP-bd"/>
</dbReference>
<dbReference type="Pfam" id="PF02801">
    <property type="entry name" value="Ketoacyl-synt_C"/>
    <property type="match status" value="1"/>
</dbReference>
<dbReference type="InterPro" id="IPR050091">
    <property type="entry name" value="PKS_NRPS_Biosynth_Enz"/>
</dbReference>
<dbReference type="Proteomes" id="UP000078544">
    <property type="component" value="Unassembled WGS sequence"/>
</dbReference>
<dbReference type="SMART" id="SM00825">
    <property type="entry name" value="PKS_KS"/>
    <property type="match status" value="1"/>
</dbReference>
<dbReference type="Gene3D" id="3.40.50.1820">
    <property type="entry name" value="alpha/beta hydrolase"/>
    <property type="match status" value="1"/>
</dbReference>
<dbReference type="InterPro" id="IPR014030">
    <property type="entry name" value="Ketoacyl_synth_N"/>
</dbReference>
<feature type="region of interest" description="Disordered" evidence="6">
    <location>
        <begin position="1734"/>
        <end position="1756"/>
    </location>
</feature>
<dbReference type="InterPro" id="IPR020841">
    <property type="entry name" value="PKS_Beta-ketoAc_synthase_dom"/>
</dbReference>
<sequence>MAETFQVIAFGDLTVPYYAELRQLLSKKTDAVLVSLFADTYHLLKAEFGALPPSQRAVIPPSSNLSELLEAHHASDNQSCALRGALACLSQLASFVSYINETNSAYPQQSSSCISSSCFGLLASVAVSCSENTLDLVSITGEVVALAFRIGLLVQARTNSVSGSANENRPCSCVVSGVDDAFMGRILDTYCNLRGLSAMSRIYVSALGTGSVTISGPPNTLKEFLSQHSELKAAQLQVKGLFHSSCLYKPEEVEEVIDRLSSRLTTRASHLKIISNSGGAESQLPKGATCIELMKLAVSEILLHQLRWDLIVKRTGQTAQDAQFSTVHVLPFGSGNVESIAAALRNSPGVTLTQVLDTSPTSLHRAKGATRSKIAIIGYSGRFPEADDNQEFWDLLAAGLDVHKEIPKDRFDPWMYYDPTGKKKNTSGVTKGCFVKNADLFDSKFFNMSPREADQSDPAQRLALMTAYEAMEMAGFVPDSTPSTQRSRVGVFYGTASDDYREVNSAQNVDTYFVPGGSRAFLPGRINYFFRFAGPSFDVDTACSSGLAAVHIACNALWTQDCDVAIAGGTNILTSPDNWAGLDRGHFLSRTGNCNTFDDAADGYCRSDSVATVLLKRLDDALLDGDPIFGTILGAYTNHSAEAVSITRPHSGAQRAIFGRILDSANVEGSEVSYVEMHGTGTQHGDACEMDSVLSTFAPGGARRPKSLHLGSAKANIGHAESASGVASLIKVLLMMKNNAIPPHVGIKTKINRNFPTDLEQRNVHIAMKVKPWMRPDASLEPFGRRAFVNNFGAAGGNSSVLIEDGPLRPLLGVNDPAWAQHVIAVSAKTPGSFKKNVQSLLRYLDEFPDVSLDSLSYTTTARRTHYNFRTAVVGTTVGDIKKSLGVIAEKEKHLSIAGSSTAVGFCFTGQGSQYLGMGKKLFSLPSFQTLLMGLDDIVRMQGFESFLDLITGESKIPLDQTSPVKVQLSITCLQMALGKLLIALGITPQVLVGHSLGEYAALNVAGVLSDADTIHLVGSRARLLEQHCAIGSHAMLAIRASEAKVMSIRAASYQDLDIACINGPEETVVAGSNEQIESFKGILNTHSVKSTHLKVQFAFHSAQVEPLLDDFRHVCASIKLRDPSFPVLSPLLGKPIRAASDMGSASDYFARHCRETVQFHACLTSAKELNVMSDRTTWVEVGPHPVCSNMLKSCLDSSIKTLPCLRRGEDDWGILLPTLTSLYENGVAVNWSEYHSGSVQKKHVIQLPAYQWDLKSHWIQYEHDWCLTKGSAPVAAPASLLQAKAIEKTFFTTSVQEIMQEEYSAVESSITAHTDVQHPDFRDVLLAHKVNTRALCSSAVYADMALTMFTRLLEKSSVTFDKTDIGVEIANMAVDKSLILSDKGPQLLQLKAHVNWSTRQATFALSSISPKDGRPTDHHAKCVGYFTEKSRWKAEWKRRDFLVKSRIADLRKSAHDDDGGAHMIKTGMFYKLFSALVDYEPSFKGCREAIMRSADMESTAKVKFNTPPGTSDKWLFPPQWIDSLGQITGFTMNANDEVDSHSQVYINHGWDNMKVSEPLSDSKTYVTYIKMQPKDKNSYCGDVYVFEQDLQEVVAIYEGVTFVCLQKKVLDLVLPREKTAPAKAQPAQPKSVAVPTVTPAAPSELRVEPPALILPGQGEVPSEKLKKIIAEEVGASIDDVHNDAELAELGVDSLLALTMADRMFEEMSLKVDSATFINCLTVGELVSLILGSSAPSSDSGSSTPPITPDQDEPQPTYPLAEVVQEKLATVTIDVTELDSFDSFHSPDVQPIFVSPMESAIKPSVEVPPASSVLLQGNVATSSRTIWLFPDGSGSATSYLPIPDIDVANVAVYGLNSPFVRRTNVTPCLFSELTTAYVAEIRRRQPKGPYILGGWSAGGISAYEAAQMLAEKGESIDGLILFDSPDPVDLPKLPPRLYNELDELDTFSSVPGKKPPAWLLAHFDVFSDILDTYESRAWTLPKKLPTWAIWAGNGVDEAGKIAIRSDDPPNMLWLLQKRSAESLRYGGWDQLVGKESITPRVVDGCHHFDMLKQPRVQQLGKIMQEIVKSIS</sequence>
<evidence type="ECO:0000313" key="10">
    <source>
        <dbReference type="EMBL" id="KZZ90183.1"/>
    </source>
</evidence>
<dbReference type="PROSITE" id="PS52004">
    <property type="entry name" value="KS3_2"/>
    <property type="match status" value="1"/>
</dbReference>
<dbReference type="Gene3D" id="3.40.47.10">
    <property type="match status" value="1"/>
</dbReference>
<evidence type="ECO:0000259" key="9">
    <source>
        <dbReference type="PROSITE" id="PS52019"/>
    </source>
</evidence>
<name>A0A162I8W8_9HYPO</name>
<dbReference type="PROSITE" id="PS00606">
    <property type="entry name" value="KS3_1"/>
    <property type="match status" value="1"/>
</dbReference>
<feature type="active site" description="Proton donor; for dehydratase activity" evidence="5">
    <location>
        <position position="1523"/>
    </location>
</feature>
<dbReference type="Pfam" id="PF16073">
    <property type="entry name" value="SAT"/>
    <property type="match status" value="1"/>
</dbReference>
<dbReference type="PROSITE" id="PS52019">
    <property type="entry name" value="PKS_MFAS_DH"/>
    <property type="match status" value="1"/>
</dbReference>
<reference evidence="10 11" key="1">
    <citation type="journal article" date="2016" name="Genome Biol. Evol.">
        <title>Divergent and convergent evolution of fungal pathogenicity.</title>
        <authorList>
            <person name="Shang Y."/>
            <person name="Xiao G."/>
            <person name="Zheng P."/>
            <person name="Cen K."/>
            <person name="Zhan S."/>
            <person name="Wang C."/>
        </authorList>
    </citation>
    <scope>NUCLEOTIDE SEQUENCE [LARGE SCALE GENOMIC DNA]</scope>
    <source>
        <strain evidence="10 11">RCEF 2490</strain>
    </source>
</reference>
<dbReference type="STRING" id="1081109.A0A162I8W8"/>
<evidence type="ECO:0000256" key="1">
    <source>
        <dbReference type="ARBA" id="ARBA00022450"/>
    </source>
</evidence>
<dbReference type="Pfam" id="PF00550">
    <property type="entry name" value="PP-binding"/>
    <property type="match status" value="1"/>
</dbReference>
<dbReference type="Gene3D" id="3.10.129.110">
    <property type="entry name" value="Polyketide synthase dehydratase"/>
    <property type="match status" value="1"/>
</dbReference>
<keyword evidence="2" id="KW-0597">Phosphoprotein</keyword>
<dbReference type="Pfam" id="PF00109">
    <property type="entry name" value="ketoacyl-synt"/>
    <property type="match status" value="1"/>
</dbReference>
<dbReference type="InterPro" id="IPR049900">
    <property type="entry name" value="PKS_mFAS_DH"/>
</dbReference>
<dbReference type="NCBIfam" id="TIGR04532">
    <property type="entry name" value="PT_fungal_PKS"/>
    <property type="match status" value="1"/>
</dbReference>
<dbReference type="Gene3D" id="3.30.70.3290">
    <property type="match status" value="1"/>
</dbReference>
<keyword evidence="3" id="KW-0808">Transferase</keyword>
<feature type="region of interest" description="N-terminal hotdog fold" evidence="5">
    <location>
        <begin position="1297"/>
        <end position="1431"/>
    </location>
</feature>
<dbReference type="InterPro" id="IPR009081">
    <property type="entry name" value="PP-bd_ACP"/>
</dbReference>
<dbReference type="InterPro" id="IPR001031">
    <property type="entry name" value="Thioesterase"/>
</dbReference>
<dbReference type="SUPFAM" id="SSF55048">
    <property type="entry name" value="Probable ACP-binding domain of malonyl-CoA ACP transacylase"/>
    <property type="match status" value="1"/>
</dbReference>
<dbReference type="InterPro" id="IPR042104">
    <property type="entry name" value="PKS_dehydratase_sf"/>
</dbReference>
<keyword evidence="11" id="KW-1185">Reference proteome</keyword>
<feature type="active site" description="Proton acceptor; for dehydratase activity" evidence="5">
    <location>
        <position position="1329"/>
    </location>
</feature>
<evidence type="ECO:0000256" key="3">
    <source>
        <dbReference type="ARBA" id="ARBA00022679"/>
    </source>
</evidence>
<dbReference type="OrthoDB" id="329835at2759"/>
<evidence type="ECO:0000259" key="7">
    <source>
        <dbReference type="PROSITE" id="PS50075"/>
    </source>
</evidence>
<dbReference type="PROSITE" id="PS00012">
    <property type="entry name" value="PHOSPHOPANTETHEINE"/>
    <property type="match status" value="1"/>
</dbReference>
<dbReference type="Pfam" id="PF00698">
    <property type="entry name" value="Acyl_transf_1"/>
    <property type="match status" value="1"/>
</dbReference>
<comment type="caution">
    <text evidence="10">The sequence shown here is derived from an EMBL/GenBank/DDBJ whole genome shotgun (WGS) entry which is preliminary data.</text>
</comment>
<dbReference type="InterPro" id="IPR016039">
    <property type="entry name" value="Thiolase-like"/>
</dbReference>
<proteinExistence type="predicted"/>
<feature type="domain" description="PKS/mFAS DH" evidence="9">
    <location>
        <begin position="1297"/>
        <end position="1612"/>
    </location>
</feature>
<organism evidence="10 11">
    <name type="scientific">Moelleriella libera RCEF 2490</name>
    <dbReference type="NCBI Taxonomy" id="1081109"/>
    <lineage>
        <taxon>Eukaryota</taxon>
        <taxon>Fungi</taxon>
        <taxon>Dikarya</taxon>
        <taxon>Ascomycota</taxon>
        <taxon>Pezizomycotina</taxon>
        <taxon>Sordariomycetes</taxon>
        <taxon>Hypocreomycetidae</taxon>
        <taxon>Hypocreales</taxon>
        <taxon>Clavicipitaceae</taxon>
        <taxon>Moelleriella</taxon>
    </lineage>
</organism>
<dbReference type="InterPro" id="IPR029058">
    <property type="entry name" value="AB_hydrolase_fold"/>
</dbReference>
<keyword evidence="1" id="KW-0596">Phosphopantetheine</keyword>
<dbReference type="InterPro" id="IPR036736">
    <property type="entry name" value="ACP-like_sf"/>
</dbReference>
<dbReference type="Gene3D" id="3.40.366.10">
    <property type="entry name" value="Malonyl-Coenzyme A Acyl Carrier Protein, domain 2"/>
    <property type="match status" value="2"/>
</dbReference>
<dbReference type="GO" id="GO:0044550">
    <property type="term" value="P:secondary metabolite biosynthetic process"/>
    <property type="evidence" value="ECO:0007669"/>
    <property type="project" value="TreeGrafter"/>
</dbReference>
<dbReference type="InterPro" id="IPR030918">
    <property type="entry name" value="PT_fungal_PKS"/>
</dbReference>
<dbReference type="SUPFAM" id="SSF53474">
    <property type="entry name" value="alpha/beta-Hydrolases"/>
    <property type="match status" value="1"/>
</dbReference>